<dbReference type="InterPro" id="IPR036388">
    <property type="entry name" value="WH-like_DNA-bd_sf"/>
</dbReference>
<dbReference type="PRINTS" id="PR00039">
    <property type="entry name" value="HTHLYSR"/>
</dbReference>
<sequence length="313" mass="35987">MFSGINYVYEVYRTQSFSKAAKNLYISQPSLSAMIKKIEAKVGAPLFDRSTNPIQLTEYGEQYIRIAEKIMDLEDEFAYYTDNLNELKTGHLSIGTTSFFASYILPKYISQFSAAYPHVKVNLYEADSQTLAQKASVNEVDMVIDNFHTNDDIYCHRVLMKEYLLLAVPASFPSNRRATRYQLTWEDVNLDTHLNPSFPGVPLEKFAEEPFVTLRLPNDTRKRMENICQNAGVKLNTILKLDQLLTTYHLTENGMGASFVSDTVVKKLSPNQNIIYYKLDDPNAVRNVTLYYRNHKYLTRSMSEFIKIVLANQ</sequence>
<dbReference type="RefSeq" id="WP_349165402.1">
    <property type="nucleotide sequence ID" value="NZ_JBBMFE010000019.1"/>
</dbReference>
<dbReference type="Pfam" id="PF03466">
    <property type="entry name" value="LysR_substrate"/>
    <property type="match status" value="1"/>
</dbReference>
<dbReference type="InterPro" id="IPR000847">
    <property type="entry name" value="LysR_HTH_N"/>
</dbReference>
<dbReference type="InterPro" id="IPR036390">
    <property type="entry name" value="WH_DNA-bd_sf"/>
</dbReference>
<proteinExistence type="inferred from homology"/>
<feature type="domain" description="HTH lysR-type" evidence="5">
    <location>
        <begin position="1"/>
        <end position="57"/>
    </location>
</feature>
<dbReference type="Gene3D" id="3.40.190.290">
    <property type="match status" value="1"/>
</dbReference>
<dbReference type="Gene3D" id="1.10.10.10">
    <property type="entry name" value="Winged helix-like DNA-binding domain superfamily/Winged helix DNA-binding domain"/>
    <property type="match status" value="1"/>
</dbReference>
<evidence type="ECO:0000256" key="3">
    <source>
        <dbReference type="ARBA" id="ARBA00023125"/>
    </source>
</evidence>
<protein>
    <submittedName>
        <fullName evidence="6">LysR family transcriptional regulator</fullName>
    </submittedName>
</protein>
<dbReference type="InterPro" id="IPR050950">
    <property type="entry name" value="HTH-type_LysR_regulators"/>
</dbReference>
<gene>
    <name evidence="6" type="ORF">WMO29_15475</name>
</gene>
<dbReference type="SUPFAM" id="SSF53850">
    <property type="entry name" value="Periplasmic binding protein-like II"/>
    <property type="match status" value="1"/>
</dbReference>
<organism evidence="6 7">
    <name type="scientific">Laedolimicola intestinihominis</name>
    <dbReference type="NCBI Taxonomy" id="3133166"/>
    <lineage>
        <taxon>Bacteria</taxon>
        <taxon>Bacillati</taxon>
        <taxon>Bacillota</taxon>
        <taxon>Clostridia</taxon>
        <taxon>Lachnospirales</taxon>
        <taxon>Lachnospiraceae</taxon>
        <taxon>Laedolimicola</taxon>
    </lineage>
</organism>
<evidence type="ECO:0000256" key="4">
    <source>
        <dbReference type="ARBA" id="ARBA00023163"/>
    </source>
</evidence>
<dbReference type="PANTHER" id="PTHR30419:SF8">
    <property type="entry name" value="NITROGEN ASSIMILATION TRANSCRIPTIONAL ACTIVATOR-RELATED"/>
    <property type="match status" value="1"/>
</dbReference>
<dbReference type="PANTHER" id="PTHR30419">
    <property type="entry name" value="HTH-TYPE TRANSCRIPTIONAL REGULATOR YBHD"/>
    <property type="match status" value="1"/>
</dbReference>
<accession>A0ABV1FLC7</accession>
<dbReference type="Pfam" id="PF00126">
    <property type="entry name" value="HTH_1"/>
    <property type="match status" value="1"/>
</dbReference>
<evidence type="ECO:0000259" key="5">
    <source>
        <dbReference type="PROSITE" id="PS50931"/>
    </source>
</evidence>
<dbReference type="EMBL" id="JBBMFE010000019">
    <property type="protein sequence ID" value="MEQ2473873.1"/>
    <property type="molecule type" value="Genomic_DNA"/>
</dbReference>
<evidence type="ECO:0000313" key="7">
    <source>
        <dbReference type="Proteomes" id="UP001438008"/>
    </source>
</evidence>
<evidence type="ECO:0000313" key="6">
    <source>
        <dbReference type="EMBL" id="MEQ2473873.1"/>
    </source>
</evidence>
<evidence type="ECO:0000256" key="1">
    <source>
        <dbReference type="ARBA" id="ARBA00009437"/>
    </source>
</evidence>
<dbReference type="InterPro" id="IPR005119">
    <property type="entry name" value="LysR_subst-bd"/>
</dbReference>
<keyword evidence="4" id="KW-0804">Transcription</keyword>
<dbReference type="PROSITE" id="PS50931">
    <property type="entry name" value="HTH_LYSR"/>
    <property type="match status" value="1"/>
</dbReference>
<comment type="caution">
    <text evidence="6">The sequence shown here is derived from an EMBL/GenBank/DDBJ whole genome shotgun (WGS) entry which is preliminary data.</text>
</comment>
<dbReference type="Proteomes" id="UP001438008">
    <property type="component" value="Unassembled WGS sequence"/>
</dbReference>
<keyword evidence="2" id="KW-0805">Transcription regulation</keyword>
<name>A0ABV1FLC7_9FIRM</name>
<dbReference type="CDD" id="cd05466">
    <property type="entry name" value="PBP2_LTTR_substrate"/>
    <property type="match status" value="1"/>
</dbReference>
<keyword evidence="3" id="KW-0238">DNA-binding</keyword>
<comment type="similarity">
    <text evidence="1">Belongs to the LysR transcriptional regulatory family.</text>
</comment>
<keyword evidence="7" id="KW-1185">Reference proteome</keyword>
<evidence type="ECO:0000256" key="2">
    <source>
        <dbReference type="ARBA" id="ARBA00023015"/>
    </source>
</evidence>
<dbReference type="SUPFAM" id="SSF46785">
    <property type="entry name" value="Winged helix' DNA-binding domain"/>
    <property type="match status" value="1"/>
</dbReference>
<reference evidence="6 7" key="1">
    <citation type="submission" date="2024-03" db="EMBL/GenBank/DDBJ databases">
        <title>Human intestinal bacterial collection.</title>
        <authorList>
            <person name="Pauvert C."/>
            <person name="Hitch T.C.A."/>
            <person name="Clavel T."/>
        </authorList>
    </citation>
    <scope>NUCLEOTIDE SEQUENCE [LARGE SCALE GENOMIC DNA]</scope>
    <source>
        <strain evidence="6 7">CLA-AA-H132</strain>
    </source>
</reference>